<proteinExistence type="predicted"/>
<dbReference type="InterPro" id="IPR032675">
    <property type="entry name" value="LRR_dom_sf"/>
</dbReference>
<dbReference type="PRINTS" id="PR00364">
    <property type="entry name" value="DISEASERSIST"/>
</dbReference>
<dbReference type="GO" id="GO:0003677">
    <property type="term" value="F:DNA binding"/>
    <property type="evidence" value="ECO:0007669"/>
    <property type="project" value="InterPro"/>
</dbReference>
<dbReference type="InterPro" id="IPR001611">
    <property type="entry name" value="Leu-rich_rpt"/>
</dbReference>
<reference evidence="8" key="1">
    <citation type="submission" date="2018-02" db="EMBL/GenBank/DDBJ databases">
        <authorList>
            <person name="Cohen D.B."/>
            <person name="Kent A.D."/>
        </authorList>
    </citation>
    <scope>NUCLEOTIDE SEQUENCE</scope>
</reference>
<dbReference type="Gene3D" id="3.40.50.300">
    <property type="entry name" value="P-loop containing nucleotide triphosphate hydrolases"/>
    <property type="match status" value="1"/>
</dbReference>
<dbReference type="Gene3D" id="3.80.10.10">
    <property type="entry name" value="Ribonuclease Inhibitor"/>
    <property type="match status" value="3"/>
</dbReference>
<dbReference type="Pfam" id="PF25019">
    <property type="entry name" value="LRR_R13L1-DRL21"/>
    <property type="match status" value="2"/>
</dbReference>
<dbReference type="InterPro" id="IPR027417">
    <property type="entry name" value="P-loop_NTPase"/>
</dbReference>
<gene>
    <name evidence="8" type="ORF">FSB_LOCUS13236</name>
</gene>
<dbReference type="Gene3D" id="1.10.8.430">
    <property type="entry name" value="Helical domain of apoptotic protease-activating factors"/>
    <property type="match status" value="1"/>
</dbReference>
<keyword evidence="3 6" id="KW-0863">Zinc-finger</keyword>
<keyword evidence="2" id="KW-0479">Metal-binding</keyword>
<evidence type="ECO:0000256" key="4">
    <source>
        <dbReference type="ARBA" id="ARBA00022821"/>
    </source>
</evidence>
<name>A0A2N9FF07_FAGSY</name>
<dbReference type="PROSITE" id="PS50808">
    <property type="entry name" value="ZF_BED"/>
    <property type="match status" value="2"/>
</dbReference>
<dbReference type="Pfam" id="PF00931">
    <property type="entry name" value="NB-ARC"/>
    <property type="match status" value="1"/>
</dbReference>
<organism evidence="8">
    <name type="scientific">Fagus sylvatica</name>
    <name type="common">Beechnut</name>
    <dbReference type="NCBI Taxonomy" id="28930"/>
    <lineage>
        <taxon>Eukaryota</taxon>
        <taxon>Viridiplantae</taxon>
        <taxon>Streptophyta</taxon>
        <taxon>Embryophyta</taxon>
        <taxon>Tracheophyta</taxon>
        <taxon>Spermatophyta</taxon>
        <taxon>Magnoliopsida</taxon>
        <taxon>eudicotyledons</taxon>
        <taxon>Gunneridae</taxon>
        <taxon>Pentapetalae</taxon>
        <taxon>rosids</taxon>
        <taxon>fabids</taxon>
        <taxon>Fagales</taxon>
        <taxon>Fagaceae</taxon>
        <taxon>Fagus</taxon>
    </lineage>
</organism>
<feature type="domain" description="BED-type" evidence="7">
    <location>
        <begin position="123"/>
        <end position="177"/>
    </location>
</feature>
<evidence type="ECO:0000256" key="2">
    <source>
        <dbReference type="ARBA" id="ARBA00022723"/>
    </source>
</evidence>
<dbReference type="PANTHER" id="PTHR36766:SF70">
    <property type="entry name" value="DISEASE RESISTANCE PROTEIN RGA4"/>
    <property type="match status" value="1"/>
</dbReference>
<dbReference type="GO" id="GO:0043531">
    <property type="term" value="F:ADP binding"/>
    <property type="evidence" value="ECO:0007669"/>
    <property type="project" value="InterPro"/>
</dbReference>
<dbReference type="GO" id="GO:0006952">
    <property type="term" value="P:defense response"/>
    <property type="evidence" value="ECO:0007669"/>
    <property type="project" value="UniProtKB-KW"/>
</dbReference>
<accession>A0A2N9FF07</accession>
<dbReference type="AlphaFoldDB" id="A0A2N9FF07"/>
<protein>
    <recommendedName>
        <fullName evidence="7">BED-type domain-containing protein</fullName>
    </recommendedName>
</protein>
<dbReference type="InterPro" id="IPR056789">
    <property type="entry name" value="LRR_R13L1-DRL21"/>
</dbReference>
<dbReference type="InterPro" id="IPR042197">
    <property type="entry name" value="Apaf_helical"/>
</dbReference>
<evidence type="ECO:0000259" key="7">
    <source>
        <dbReference type="PROSITE" id="PS50808"/>
    </source>
</evidence>
<evidence type="ECO:0000256" key="3">
    <source>
        <dbReference type="ARBA" id="ARBA00022771"/>
    </source>
</evidence>
<dbReference type="PANTHER" id="PTHR36766">
    <property type="entry name" value="PLANT BROAD-SPECTRUM MILDEW RESISTANCE PROTEIN RPW8"/>
    <property type="match status" value="1"/>
</dbReference>
<feature type="domain" description="BED-type" evidence="7">
    <location>
        <begin position="3"/>
        <end position="57"/>
    </location>
</feature>
<keyword evidence="1" id="KW-0433">Leucine-rich repeat</keyword>
<evidence type="ECO:0000256" key="5">
    <source>
        <dbReference type="ARBA" id="ARBA00022833"/>
    </source>
</evidence>
<dbReference type="InterPro" id="IPR003656">
    <property type="entry name" value="Znf_BED"/>
</dbReference>
<dbReference type="SUPFAM" id="SSF52047">
    <property type="entry name" value="RNI-like"/>
    <property type="match status" value="1"/>
</dbReference>
<evidence type="ECO:0000313" key="8">
    <source>
        <dbReference type="EMBL" id="SPC85354.1"/>
    </source>
</evidence>
<keyword evidence="4" id="KW-0611">Plant defense</keyword>
<dbReference type="PROSITE" id="PS51450">
    <property type="entry name" value="LRR"/>
    <property type="match status" value="1"/>
</dbReference>
<dbReference type="SUPFAM" id="SSF52540">
    <property type="entry name" value="P-loop containing nucleoside triphosphate hydrolases"/>
    <property type="match status" value="1"/>
</dbReference>
<dbReference type="EMBL" id="OIVN01000777">
    <property type="protein sequence ID" value="SPC85354.1"/>
    <property type="molecule type" value="Genomic_DNA"/>
</dbReference>
<evidence type="ECO:0000256" key="1">
    <source>
        <dbReference type="ARBA" id="ARBA00022614"/>
    </source>
</evidence>
<dbReference type="FunFam" id="3.40.50.300:FF:001091">
    <property type="entry name" value="Probable disease resistance protein At1g61300"/>
    <property type="match status" value="1"/>
</dbReference>
<dbReference type="SUPFAM" id="SSF52058">
    <property type="entry name" value="L domain-like"/>
    <property type="match status" value="1"/>
</dbReference>
<keyword evidence="5" id="KW-0862">Zinc</keyword>
<dbReference type="GO" id="GO:0008270">
    <property type="term" value="F:zinc ion binding"/>
    <property type="evidence" value="ECO:0007669"/>
    <property type="project" value="UniProtKB-KW"/>
</dbReference>
<dbReference type="InterPro" id="IPR002182">
    <property type="entry name" value="NB-ARC"/>
</dbReference>
<sequence length="1226" mass="139529">MGRKRDQIWDHAEDLNGRFKCNYCKLVFAGGVSRIKAHIVGKRGRGIAICKAVPEDFRKEAYLATEVPNKKIKIASTSSSAMKSTNIATEVPNKKIKSASTSSSAMKSTNKIVSQSKEEYIGRRRDQFWEHAEVLDGGFKCLYCEYQFTGGVSRIKSHLAGVKGQGIVICEMVPEDVKMEAYQAIEGTLKKHKSASTSSSAKESKITSTSMEKNVTQSKDEYVAEILYYVVDKLVANMFSLLCERLDFEWSFKFELFDLVKFIKIKFMLHDAQKRQVHSRKQMVDQGCRYSVYNPDRVKTITELLDRIVNEAAGFGLGIEFVNSIPKISLDKNIDSLLDDSEVVGRGSDVVRIVQLLTSSSNKQVISVLPIVGMAGLGKTTLANLVYNHELVKKHFDVLAWVHVSKNFNIKGILREIVQSFNEKLIGLEDEEMDEIIQYLQSKLRVKKYLLILDDVHDEDPMKWNTLKSYLLDINSNAGNYIVFTTRNENVARIMATDPLYYLDKLSKDDCWYVFKKRAFFEEIPLTSNLEAIGGEIAQKCGGLPWAARVLGGTMYFKDNIGRSNSALDGRRVPSIVKRKLYDDGGYCCKMNDLMHDLALSISKSEILISEGNLTDDINHVRQLVVRSDGETIPKIPFPKDGFMKLRTFVLENTAFSDILSNFGCLRVLKLSGNNIIELSDSIGELIHLRFLHLSHTKIKELPTSITQLYNLQTLRIECCRYLKMLPEDLSNLIKLRHFILEYYMIKRTPKYVGRLTSLHGLPSFIVNPNAGCQINELGYLNQLRGELDIYSLEHVSDKVEARSANLAAKTKIYKLGLHWDIDFDMEGNYDSNGEALLVKKYNDEDVLEGLQPHQYLKSLTIEGFKGDKFPSWMLTGAAGDGLSLFDNLIEITLSYCSKCEEVPTLGHLPSLRVLEIRGMHNVRCIGTKFYSDGSYKNALFPALRRLVLQQMVMLEEWKDAEELTRTTCEVFPCIQELIIEDCFKLTSAPYHFPSLKKLKISNIRSTTLEKISSKFTTPMPLNIMRMRNCDDSPIELLSCKLLEELRIEECPNLISIPNLRELHSLVELEISKCQKLKCLPEGLDSLTSLRSLRIGGYCEELDTFPSLSIQPLQVFLQELYLYGWAKLKTLPDEIQCFTTLKYLTIISFNGIEALPEWLGKIFSLQELSLFHCNNLMYLPSTQAMRHLIRLEISDCPKLKKRCAMGSGVEWSKIAHIRHIKIKPYY</sequence>
<evidence type="ECO:0000256" key="6">
    <source>
        <dbReference type="PROSITE-ProRule" id="PRU00027"/>
    </source>
</evidence>